<dbReference type="Gene3D" id="1.10.357.10">
    <property type="entry name" value="Tetracycline Repressor, domain 2"/>
    <property type="match status" value="1"/>
</dbReference>
<proteinExistence type="predicted"/>
<evidence type="ECO:0000256" key="1">
    <source>
        <dbReference type="ARBA" id="ARBA00022491"/>
    </source>
</evidence>
<keyword evidence="2" id="KW-0805">Transcription regulation</keyword>
<keyword evidence="4" id="KW-0804">Transcription</keyword>
<dbReference type="SUPFAM" id="SSF46689">
    <property type="entry name" value="Homeodomain-like"/>
    <property type="match status" value="1"/>
</dbReference>
<evidence type="ECO:0000256" key="5">
    <source>
        <dbReference type="PROSITE-ProRule" id="PRU00335"/>
    </source>
</evidence>
<protein>
    <submittedName>
        <fullName evidence="7">TetR/AcrR family transcriptional regulator</fullName>
    </submittedName>
</protein>
<evidence type="ECO:0000256" key="4">
    <source>
        <dbReference type="ARBA" id="ARBA00023163"/>
    </source>
</evidence>
<keyword evidence="8" id="KW-1185">Reference proteome</keyword>
<evidence type="ECO:0000256" key="2">
    <source>
        <dbReference type="ARBA" id="ARBA00023015"/>
    </source>
</evidence>
<name>A0ABN0T012_9PSEU</name>
<dbReference type="Pfam" id="PF00440">
    <property type="entry name" value="TetR_N"/>
    <property type="match status" value="1"/>
</dbReference>
<comment type="caution">
    <text evidence="7">The sequence shown here is derived from an EMBL/GenBank/DDBJ whole genome shotgun (WGS) entry which is preliminary data.</text>
</comment>
<feature type="DNA-binding region" description="H-T-H motif" evidence="5">
    <location>
        <begin position="54"/>
        <end position="73"/>
    </location>
</feature>
<accession>A0ABN0T012</accession>
<evidence type="ECO:0000313" key="7">
    <source>
        <dbReference type="EMBL" id="GAA0207935.1"/>
    </source>
</evidence>
<dbReference type="PRINTS" id="PR00455">
    <property type="entry name" value="HTHTETR"/>
</dbReference>
<sequence length="202" mass="22079">MTCGAGDLPGGRVAAYRTLSRYAAAMVRGRSDTRERAQAVARELFLRQGLQRTSLQEIADRLGVTKPALYYHFASREDLVRSIVEPLFADGDAFVAAAEHHQPDPRTLLEQYFALHYKHRDVVALIVQELTALHELGLVGKIFDWRHRLAHLLVGGEPSFGDAVRAAVALGGVADIVMLFPDAPFEELQEAAVDAGCAALGF</sequence>
<dbReference type="Proteomes" id="UP001500416">
    <property type="component" value="Unassembled WGS sequence"/>
</dbReference>
<dbReference type="PROSITE" id="PS50977">
    <property type="entry name" value="HTH_TETR_2"/>
    <property type="match status" value="1"/>
</dbReference>
<organism evidence="7 8">
    <name type="scientific">Saccharothrix mutabilis subsp. mutabilis</name>
    <dbReference type="NCBI Taxonomy" id="66855"/>
    <lineage>
        <taxon>Bacteria</taxon>
        <taxon>Bacillati</taxon>
        <taxon>Actinomycetota</taxon>
        <taxon>Actinomycetes</taxon>
        <taxon>Pseudonocardiales</taxon>
        <taxon>Pseudonocardiaceae</taxon>
        <taxon>Saccharothrix</taxon>
    </lineage>
</organism>
<dbReference type="InterPro" id="IPR050109">
    <property type="entry name" value="HTH-type_TetR-like_transc_reg"/>
</dbReference>
<dbReference type="InterPro" id="IPR001647">
    <property type="entry name" value="HTH_TetR"/>
</dbReference>
<dbReference type="EMBL" id="BAAABU010000001">
    <property type="protein sequence ID" value="GAA0207935.1"/>
    <property type="molecule type" value="Genomic_DNA"/>
</dbReference>
<feature type="domain" description="HTH tetR-type" evidence="6">
    <location>
        <begin position="31"/>
        <end position="91"/>
    </location>
</feature>
<evidence type="ECO:0000259" key="6">
    <source>
        <dbReference type="PROSITE" id="PS50977"/>
    </source>
</evidence>
<dbReference type="InterPro" id="IPR009057">
    <property type="entry name" value="Homeodomain-like_sf"/>
</dbReference>
<reference evidence="7 8" key="1">
    <citation type="journal article" date="2019" name="Int. J. Syst. Evol. Microbiol.">
        <title>The Global Catalogue of Microorganisms (GCM) 10K type strain sequencing project: providing services to taxonomists for standard genome sequencing and annotation.</title>
        <authorList>
            <consortium name="The Broad Institute Genomics Platform"/>
            <consortium name="The Broad Institute Genome Sequencing Center for Infectious Disease"/>
            <person name="Wu L."/>
            <person name="Ma J."/>
        </authorList>
    </citation>
    <scope>NUCLEOTIDE SEQUENCE [LARGE SCALE GENOMIC DNA]</scope>
    <source>
        <strain evidence="7 8">JCM 3380</strain>
    </source>
</reference>
<keyword evidence="3 5" id="KW-0238">DNA-binding</keyword>
<keyword evidence="1" id="KW-0678">Repressor</keyword>
<evidence type="ECO:0000313" key="8">
    <source>
        <dbReference type="Proteomes" id="UP001500416"/>
    </source>
</evidence>
<dbReference type="PANTHER" id="PTHR30055">
    <property type="entry name" value="HTH-TYPE TRANSCRIPTIONAL REGULATOR RUTR"/>
    <property type="match status" value="1"/>
</dbReference>
<dbReference type="PANTHER" id="PTHR30055:SF175">
    <property type="entry name" value="HTH-TYPE TRANSCRIPTIONAL REPRESSOR KSTR2"/>
    <property type="match status" value="1"/>
</dbReference>
<evidence type="ECO:0000256" key="3">
    <source>
        <dbReference type="ARBA" id="ARBA00023125"/>
    </source>
</evidence>
<gene>
    <name evidence="7" type="ORF">GCM10010492_01920</name>
</gene>